<dbReference type="EMBL" id="KN830526">
    <property type="protein sequence ID" value="KIK72707.1"/>
    <property type="molecule type" value="Genomic_DNA"/>
</dbReference>
<dbReference type="InParanoid" id="A0A0D0BLZ1"/>
<gene>
    <name evidence="1" type="ORF">PAXRUDRAFT_180073</name>
</gene>
<dbReference type="Gene3D" id="1.10.10.60">
    <property type="entry name" value="Homeodomain-like"/>
    <property type="match status" value="1"/>
</dbReference>
<evidence type="ECO:0000313" key="2">
    <source>
        <dbReference type="Proteomes" id="UP000054538"/>
    </source>
</evidence>
<reference evidence="2" key="2">
    <citation type="submission" date="2015-01" db="EMBL/GenBank/DDBJ databases">
        <title>Evolutionary Origins and Diversification of the Mycorrhizal Mutualists.</title>
        <authorList>
            <consortium name="DOE Joint Genome Institute"/>
            <consortium name="Mycorrhizal Genomics Consortium"/>
            <person name="Kohler A."/>
            <person name="Kuo A."/>
            <person name="Nagy L.G."/>
            <person name="Floudas D."/>
            <person name="Copeland A."/>
            <person name="Barry K.W."/>
            <person name="Cichocki N."/>
            <person name="Veneault-Fourrey C."/>
            <person name="LaButti K."/>
            <person name="Lindquist E.A."/>
            <person name="Lipzen A."/>
            <person name="Lundell T."/>
            <person name="Morin E."/>
            <person name="Murat C."/>
            <person name="Riley R."/>
            <person name="Ohm R."/>
            <person name="Sun H."/>
            <person name="Tunlid A."/>
            <person name="Henrissat B."/>
            <person name="Grigoriev I.V."/>
            <person name="Hibbett D.S."/>
            <person name="Martin F."/>
        </authorList>
    </citation>
    <scope>NUCLEOTIDE SEQUENCE [LARGE SCALE GENOMIC DNA]</scope>
    <source>
        <strain evidence="2">Ve08.2h10</strain>
    </source>
</reference>
<sequence length="108" mass="12588">NALSSKQPQIFTWPNVEKALFLWVMHMEQKGEQVNGPMPKEKRSWFEVLFNVPEEEQLSGEGWIASFCWAYKICEFHRHGEAGSVDLAAVEKERKCCQDILSKFEPRD</sequence>
<keyword evidence="2" id="KW-1185">Reference proteome</keyword>
<evidence type="ECO:0008006" key="3">
    <source>
        <dbReference type="Google" id="ProtNLM"/>
    </source>
</evidence>
<evidence type="ECO:0000313" key="1">
    <source>
        <dbReference type="EMBL" id="KIK72707.1"/>
    </source>
</evidence>
<organism evidence="1 2">
    <name type="scientific">Paxillus rubicundulus Ve08.2h10</name>
    <dbReference type="NCBI Taxonomy" id="930991"/>
    <lineage>
        <taxon>Eukaryota</taxon>
        <taxon>Fungi</taxon>
        <taxon>Dikarya</taxon>
        <taxon>Basidiomycota</taxon>
        <taxon>Agaricomycotina</taxon>
        <taxon>Agaricomycetes</taxon>
        <taxon>Agaricomycetidae</taxon>
        <taxon>Boletales</taxon>
        <taxon>Paxilineae</taxon>
        <taxon>Paxillaceae</taxon>
        <taxon>Paxillus</taxon>
    </lineage>
</organism>
<dbReference type="Proteomes" id="UP000054538">
    <property type="component" value="Unassembled WGS sequence"/>
</dbReference>
<dbReference type="HOGENOM" id="CLU_2203296_0_0_1"/>
<dbReference type="AlphaFoldDB" id="A0A0D0BLZ1"/>
<proteinExistence type="predicted"/>
<protein>
    <recommendedName>
        <fullName evidence="3">HTH CENPB-type domain-containing protein</fullName>
    </recommendedName>
</protein>
<accession>A0A0D0BLZ1</accession>
<dbReference type="OrthoDB" id="162969at2759"/>
<name>A0A0D0BLZ1_9AGAM</name>
<feature type="non-terminal residue" evidence="1">
    <location>
        <position position="1"/>
    </location>
</feature>
<reference evidence="1 2" key="1">
    <citation type="submission" date="2014-04" db="EMBL/GenBank/DDBJ databases">
        <authorList>
            <consortium name="DOE Joint Genome Institute"/>
            <person name="Kuo A."/>
            <person name="Kohler A."/>
            <person name="Jargeat P."/>
            <person name="Nagy L.G."/>
            <person name="Floudas D."/>
            <person name="Copeland A."/>
            <person name="Barry K.W."/>
            <person name="Cichocki N."/>
            <person name="Veneault-Fourrey C."/>
            <person name="LaButti K."/>
            <person name="Lindquist E.A."/>
            <person name="Lipzen A."/>
            <person name="Lundell T."/>
            <person name="Morin E."/>
            <person name="Murat C."/>
            <person name="Sun H."/>
            <person name="Tunlid A."/>
            <person name="Henrissat B."/>
            <person name="Grigoriev I.V."/>
            <person name="Hibbett D.S."/>
            <person name="Martin F."/>
            <person name="Nordberg H.P."/>
            <person name="Cantor M.N."/>
            <person name="Hua S.X."/>
        </authorList>
    </citation>
    <scope>NUCLEOTIDE SEQUENCE [LARGE SCALE GENOMIC DNA]</scope>
    <source>
        <strain evidence="1 2">Ve08.2h10</strain>
    </source>
</reference>